<comment type="caution">
    <text evidence="1">The sequence shown here is derived from an EMBL/GenBank/DDBJ whole genome shotgun (WGS) entry which is preliminary data.</text>
</comment>
<sequence>MDCEDTGGGKKMRAKGGATSAPSAAPACTGDIPVDWKAQWVAGNILGQDGNGKSWCNNYEAVNKGAVEAGLGPGEELDNSDWIDNISDKNFDVLHANLSPKQKNEILSRKRLFQELLDSYNIDVSTAQSWEDDGVCL</sequence>
<proteinExistence type="predicted"/>
<dbReference type="EMBL" id="QTSX02001606">
    <property type="protein sequence ID" value="KAJ9080081.1"/>
    <property type="molecule type" value="Genomic_DNA"/>
</dbReference>
<gene>
    <name evidence="1" type="ORF">DSO57_1028836</name>
</gene>
<organism evidence="1 2">
    <name type="scientific">Entomophthora muscae</name>
    <dbReference type="NCBI Taxonomy" id="34485"/>
    <lineage>
        <taxon>Eukaryota</taxon>
        <taxon>Fungi</taxon>
        <taxon>Fungi incertae sedis</taxon>
        <taxon>Zoopagomycota</taxon>
        <taxon>Entomophthoromycotina</taxon>
        <taxon>Entomophthoromycetes</taxon>
        <taxon>Entomophthorales</taxon>
        <taxon>Entomophthoraceae</taxon>
        <taxon>Entomophthora</taxon>
    </lineage>
</organism>
<evidence type="ECO:0000313" key="2">
    <source>
        <dbReference type="Proteomes" id="UP001165960"/>
    </source>
</evidence>
<reference evidence="1" key="1">
    <citation type="submission" date="2022-04" db="EMBL/GenBank/DDBJ databases">
        <title>Genome of the entomopathogenic fungus Entomophthora muscae.</title>
        <authorList>
            <person name="Elya C."/>
            <person name="Lovett B.R."/>
            <person name="Lee E."/>
            <person name="Macias A.M."/>
            <person name="Hajek A.E."/>
            <person name="De Bivort B.L."/>
            <person name="Kasson M.T."/>
            <person name="De Fine Licht H.H."/>
            <person name="Stajich J.E."/>
        </authorList>
    </citation>
    <scope>NUCLEOTIDE SEQUENCE</scope>
    <source>
        <strain evidence="1">Berkeley</strain>
    </source>
</reference>
<keyword evidence="2" id="KW-1185">Reference proteome</keyword>
<evidence type="ECO:0000313" key="1">
    <source>
        <dbReference type="EMBL" id="KAJ9080081.1"/>
    </source>
</evidence>
<dbReference type="Proteomes" id="UP001165960">
    <property type="component" value="Unassembled WGS sequence"/>
</dbReference>
<protein>
    <submittedName>
        <fullName evidence="1">Uncharacterized protein</fullName>
    </submittedName>
</protein>
<name>A0ACC2U0F4_9FUNG</name>
<accession>A0ACC2U0F4</accession>